<dbReference type="PANTHER" id="PTHR22878:SF70">
    <property type="entry name" value="DYNEIN HEAVY CHAIN 2, AXONEMAL"/>
    <property type="match status" value="1"/>
</dbReference>
<dbReference type="GO" id="GO:0007018">
    <property type="term" value="P:microtubule-based movement"/>
    <property type="evidence" value="ECO:0007669"/>
    <property type="project" value="InterPro"/>
</dbReference>
<evidence type="ECO:0000313" key="2">
    <source>
        <dbReference type="EMBL" id="CAL4113548.1"/>
    </source>
</evidence>
<proteinExistence type="predicted"/>
<name>A0AAV2R6H0_MEGNR</name>
<accession>A0AAV2R6H0</accession>
<dbReference type="GO" id="GO:0051959">
    <property type="term" value="F:dynein light intermediate chain binding"/>
    <property type="evidence" value="ECO:0007669"/>
    <property type="project" value="InterPro"/>
</dbReference>
<dbReference type="AlphaFoldDB" id="A0AAV2R6H0"/>
<dbReference type="Gene3D" id="3.10.490.20">
    <property type="match status" value="1"/>
</dbReference>
<dbReference type="InterPro" id="IPR041228">
    <property type="entry name" value="Dynein_C"/>
</dbReference>
<dbReference type="InterPro" id="IPR043160">
    <property type="entry name" value="Dynein_C_barrel"/>
</dbReference>
<comment type="caution">
    <text evidence="2">The sequence shown here is derived from an EMBL/GenBank/DDBJ whole genome shotgun (WGS) entry which is preliminary data.</text>
</comment>
<dbReference type="GO" id="GO:0030286">
    <property type="term" value="C:dynein complex"/>
    <property type="evidence" value="ECO:0007669"/>
    <property type="project" value="InterPro"/>
</dbReference>
<protein>
    <recommendedName>
        <fullName evidence="1">Dynein heavy chain C-terminal domain-containing protein</fullName>
    </recommendedName>
</protein>
<organism evidence="2 3">
    <name type="scientific">Meganyctiphanes norvegica</name>
    <name type="common">Northern krill</name>
    <name type="synonym">Thysanopoda norvegica</name>
    <dbReference type="NCBI Taxonomy" id="48144"/>
    <lineage>
        <taxon>Eukaryota</taxon>
        <taxon>Metazoa</taxon>
        <taxon>Ecdysozoa</taxon>
        <taxon>Arthropoda</taxon>
        <taxon>Crustacea</taxon>
        <taxon>Multicrustacea</taxon>
        <taxon>Malacostraca</taxon>
        <taxon>Eumalacostraca</taxon>
        <taxon>Eucarida</taxon>
        <taxon>Euphausiacea</taxon>
        <taxon>Euphausiidae</taxon>
        <taxon>Meganyctiphanes</taxon>
    </lineage>
</organism>
<keyword evidence="3" id="KW-1185">Reference proteome</keyword>
<dbReference type="FunFam" id="3.10.490.20:FF:000001">
    <property type="entry name" value="dynein heavy chain 7, axonemal"/>
    <property type="match status" value="1"/>
</dbReference>
<dbReference type="Proteomes" id="UP001497623">
    <property type="component" value="Unassembled WGS sequence"/>
</dbReference>
<evidence type="ECO:0000313" key="3">
    <source>
        <dbReference type="Proteomes" id="UP001497623"/>
    </source>
</evidence>
<dbReference type="Gene3D" id="1.20.1270.280">
    <property type="match status" value="1"/>
</dbReference>
<sequence>LSDEIEEVMISVRTGRVATAWRGRSYPTLKGLGSYITDLLQRLKFLQGWYDNGQPRVFWISGFFFTQSFLTAVLQNHARKHVIAIDMLAFNFVMVEVSEDSPQPEMGSYIRGLFLEGACWDKENKRLDEAKPRRLHENMPEIWLHPMELKDIPNSRSYLCPCYKTAERRGTLMTTGHCTNFIFNVNIPTHLKEDHWILRGVALICALTD</sequence>
<reference evidence="2 3" key="1">
    <citation type="submission" date="2024-05" db="EMBL/GenBank/DDBJ databases">
        <authorList>
            <person name="Wallberg A."/>
        </authorList>
    </citation>
    <scope>NUCLEOTIDE SEQUENCE [LARGE SCALE GENOMIC DNA]</scope>
</reference>
<dbReference type="PANTHER" id="PTHR22878">
    <property type="entry name" value="DYNEIN HEAVY CHAIN 6, AXONEMAL-LIKE-RELATED"/>
    <property type="match status" value="1"/>
</dbReference>
<feature type="non-terminal residue" evidence="2">
    <location>
        <position position="1"/>
    </location>
</feature>
<dbReference type="EMBL" id="CAXKWB010015372">
    <property type="protein sequence ID" value="CAL4113548.1"/>
    <property type="molecule type" value="Genomic_DNA"/>
</dbReference>
<dbReference type="InterPro" id="IPR026983">
    <property type="entry name" value="DHC"/>
</dbReference>
<dbReference type="GO" id="GO:0045505">
    <property type="term" value="F:dynein intermediate chain binding"/>
    <property type="evidence" value="ECO:0007669"/>
    <property type="project" value="InterPro"/>
</dbReference>
<feature type="domain" description="Dynein heavy chain C-terminal" evidence="1">
    <location>
        <begin position="2"/>
        <end position="205"/>
    </location>
</feature>
<gene>
    <name evidence="2" type="ORF">MNOR_LOCUS20145</name>
</gene>
<dbReference type="Pfam" id="PF18199">
    <property type="entry name" value="Dynein_C"/>
    <property type="match status" value="1"/>
</dbReference>
<evidence type="ECO:0000259" key="1">
    <source>
        <dbReference type="Pfam" id="PF18199"/>
    </source>
</evidence>